<dbReference type="InterPro" id="IPR011598">
    <property type="entry name" value="bHLH_dom"/>
</dbReference>
<keyword evidence="3" id="KW-0238">DNA-binding</keyword>
<gene>
    <name evidence="10" type="ORF">ACJRO7_018669</name>
</gene>
<evidence type="ECO:0000256" key="1">
    <source>
        <dbReference type="ARBA" id="ARBA00004123"/>
    </source>
</evidence>
<feature type="region of interest" description="Disordered" evidence="8">
    <location>
        <begin position="394"/>
        <end position="449"/>
    </location>
</feature>
<dbReference type="GO" id="GO:0005634">
    <property type="term" value="C:nucleus"/>
    <property type="evidence" value="ECO:0007669"/>
    <property type="project" value="UniProtKB-SubCell"/>
</dbReference>
<feature type="compositionally biased region" description="Basic and acidic residues" evidence="8">
    <location>
        <begin position="436"/>
        <end position="449"/>
    </location>
</feature>
<dbReference type="Pfam" id="PF14215">
    <property type="entry name" value="bHLH-MYC_N"/>
    <property type="match status" value="1"/>
</dbReference>
<dbReference type="Pfam" id="PF00010">
    <property type="entry name" value="HLH"/>
    <property type="match status" value="1"/>
</dbReference>
<name>A0ABD3L0Q1_EUCGL</name>
<dbReference type="SMART" id="SM00353">
    <property type="entry name" value="HLH"/>
    <property type="match status" value="1"/>
</dbReference>
<feature type="compositionally biased region" description="Basic residues" evidence="8">
    <location>
        <begin position="426"/>
        <end position="435"/>
    </location>
</feature>
<feature type="region of interest" description="Disordered" evidence="8">
    <location>
        <begin position="318"/>
        <end position="338"/>
    </location>
</feature>
<dbReference type="Pfam" id="PF22754">
    <property type="entry name" value="bHLH-TF_ACT-like_plant"/>
    <property type="match status" value="1"/>
</dbReference>
<proteinExistence type="predicted"/>
<evidence type="ECO:0000256" key="5">
    <source>
        <dbReference type="ARBA" id="ARBA00023242"/>
    </source>
</evidence>
<keyword evidence="4 6" id="KW-0804">Transcription</keyword>
<evidence type="ECO:0000256" key="8">
    <source>
        <dbReference type="SAM" id="MobiDB-lite"/>
    </source>
</evidence>
<comment type="subcellular location">
    <subcellularLocation>
        <location evidence="1 6">Nucleus</location>
    </subcellularLocation>
</comment>
<evidence type="ECO:0000313" key="11">
    <source>
        <dbReference type="Proteomes" id="UP001634007"/>
    </source>
</evidence>
<keyword evidence="7" id="KW-0175">Coiled coil</keyword>
<evidence type="ECO:0000256" key="4">
    <source>
        <dbReference type="ARBA" id="ARBA00023163"/>
    </source>
</evidence>
<keyword evidence="2 6" id="KW-0805">Transcription regulation</keyword>
<feature type="compositionally biased region" description="Pro residues" evidence="8">
    <location>
        <begin position="19"/>
        <end position="33"/>
    </location>
</feature>
<keyword evidence="5 6" id="KW-0539">Nucleus</keyword>
<feature type="domain" description="BHLH" evidence="9">
    <location>
        <begin position="445"/>
        <end position="494"/>
    </location>
</feature>
<dbReference type="SUPFAM" id="SSF47459">
    <property type="entry name" value="HLH, helix-loop-helix DNA-binding domain"/>
    <property type="match status" value="1"/>
</dbReference>
<dbReference type="Proteomes" id="UP001634007">
    <property type="component" value="Unassembled WGS sequence"/>
</dbReference>
<dbReference type="AlphaFoldDB" id="A0ABD3L0Q1"/>
<organism evidence="10 11">
    <name type="scientific">Eucalyptus globulus</name>
    <name type="common">Tasmanian blue gum</name>
    <dbReference type="NCBI Taxonomy" id="34317"/>
    <lineage>
        <taxon>Eukaryota</taxon>
        <taxon>Viridiplantae</taxon>
        <taxon>Streptophyta</taxon>
        <taxon>Embryophyta</taxon>
        <taxon>Tracheophyta</taxon>
        <taxon>Spermatophyta</taxon>
        <taxon>Magnoliopsida</taxon>
        <taxon>eudicotyledons</taxon>
        <taxon>Gunneridae</taxon>
        <taxon>Pentapetalae</taxon>
        <taxon>rosids</taxon>
        <taxon>malvids</taxon>
        <taxon>Myrtales</taxon>
        <taxon>Myrtaceae</taxon>
        <taxon>Myrtoideae</taxon>
        <taxon>Eucalypteae</taxon>
        <taxon>Eucalyptus</taxon>
    </lineage>
</organism>
<dbReference type="GO" id="GO:0006355">
    <property type="term" value="P:regulation of DNA-templated transcription"/>
    <property type="evidence" value="ECO:0007669"/>
    <property type="project" value="UniProtKB-ARBA"/>
</dbReference>
<evidence type="ECO:0000313" key="10">
    <source>
        <dbReference type="EMBL" id="KAL3743406.1"/>
    </source>
</evidence>
<protein>
    <recommendedName>
        <fullName evidence="6">Transcription factor</fullName>
        <shortName evidence="6">bHLH transcription factor</shortName>
    </recommendedName>
    <alternativeName>
        <fullName evidence="6">Basic helix-loop-helix protein</fullName>
    </alternativeName>
</protein>
<dbReference type="EMBL" id="JBJKBG010000004">
    <property type="protein sequence ID" value="KAL3743406.1"/>
    <property type="molecule type" value="Genomic_DNA"/>
</dbReference>
<feature type="region of interest" description="Disordered" evidence="8">
    <location>
        <begin position="350"/>
        <end position="376"/>
    </location>
</feature>
<accession>A0ABD3L0Q1</accession>
<dbReference type="InterPro" id="IPR025610">
    <property type="entry name" value="MYC/MYB_N"/>
</dbReference>
<feature type="region of interest" description="Disordered" evidence="8">
    <location>
        <begin position="17"/>
        <end position="37"/>
    </location>
</feature>
<dbReference type="CDD" id="cd11449">
    <property type="entry name" value="bHLH_AtAIB_like"/>
    <property type="match status" value="1"/>
</dbReference>
<evidence type="ECO:0000256" key="6">
    <source>
        <dbReference type="RuleBase" id="RU369104"/>
    </source>
</evidence>
<feature type="coiled-coil region" evidence="7">
    <location>
        <begin position="478"/>
        <end position="519"/>
    </location>
</feature>
<dbReference type="PANTHER" id="PTHR11514:SF43">
    <property type="entry name" value="TRANSCRIPTION FACTOR MYC2"/>
    <property type="match status" value="1"/>
</dbReference>
<dbReference type="PANTHER" id="PTHR11514">
    <property type="entry name" value="MYC"/>
    <property type="match status" value="1"/>
</dbReference>
<evidence type="ECO:0000256" key="3">
    <source>
        <dbReference type="ARBA" id="ARBA00023125"/>
    </source>
</evidence>
<evidence type="ECO:0000256" key="7">
    <source>
        <dbReference type="SAM" id="Coils"/>
    </source>
</evidence>
<reference evidence="10 11" key="1">
    <citation type="submission" date="2024-11" db="EMBL/GenBank/DDBJ databases">
        <title>Chromosome-level genome assembly of Eucalyptus globulus Labill. provides insights into its genome evolution.</title>
        <authorList>
            <person name="Li X."/>
        </authorList>
    </citation>
    <scope>NUCLEOTIDE SEQUENCE [LARGE SCALE GENOMIC DNA]</scope>
    <source>
        <strain evidence="10">CL2024</strain>
        <tissue evidence="10">Fresh tender leaves</tissue>
    </source>
</reference>
<evidence type="ECO:0000259" key="9">
    <source>
        <dbReference type="SMART" id="SM00353"/>
    </source>
</evidence>
<evidence type="ECO:0000256" key="2">
    <source>
        <dbReference type="ARBA" id="ARBA00023015"/>
    </source>
</evidence>
<feature type="compositionally biased region" description="Basic and acidic residues" evidence="8">
    <location>
        <begin position="401"/>
        <end position="425"/>
    </location>
</feature>
<sequence length="614" mass="66703">MSLWADYDHAAATDLSAFWPPPATPPPPAPAPPLSQESLQRRLQALIEGARGRDGEEGAGGPAAAWTYTIFWQSSGDYSGPVLGWGDGYYKGDGRARSRGSACSQAEQEHRKKVLRELNSLISGAPPADDAIEEEVTDTEWFFLVSMTQSFAGGVGLPGRAYFSSNPAWVTGAERLGNCGCDRARQAQIFGLQTIACVPVLNGVVELGSTEPIYQSSDLISGIRGLFNFHESEMGCGGRVLNSEHDPASLWICDPPVTMEINDRPMTFQIENPSSSSVTESPSAICAINDQQSGQNQQQNEGFFAKELNFAEYAINSSSRSNNGDSHPMKPESIEVLNFGDSGSGRLLSSHSQVAVAGETAKKKKRSATSIGSNEEEMMSFTSGVIVPSSGMLKSVSGAGDSDHSDVEASVVKEAESSKVVEPEKRPRKRGRKPANGREEPLNHVEAERQRREKLNQRFYALRAVVPNVSKMDKASLLQDAESYIRELNTNLQAAESDKEDLKKQLDELKKRSSDKECILVDQDRKMAKPTGSRSTGVAIDVKIMGWDAVVRVESGRKDHPAARLMVALQELNLELQHASVSVVNELMIQQATVKMGSQLYTQEQLKAALLAVI</sequence>
<dbReference type="InterPro" id="IPR036638">
    <property type="entry name" value="HLH_DNA-bd_sf"/>
</dbReference>
<dbReference type="Gene3D" id="4.10.280.10">
    <property type="entry name" value="Helix-loop-helix DNA-binding domain"/>
    <property type="match status" value="1"/>
</dbReference>
<keyword evidence="11" id="KW-1185">Reference proteome</keyword>
<dbReference type="InterPro" id="IPR054502">
    <property type="entry name" value="bHLH-TF_ACT-like_plant"/>
</dbReference>
<dbReference type="InterPro" id="IPR045084">
    <property type="entry name" value="AIB/MYC-like"/>
</dbReference>
<comment type="caution">
    <text evidence="10">The sequence shown here is derived from an EMBL/GenBank/DDBJ whole genome shotgun (WGS) entry which is preliminary data.</text>
</comment>